<dbReference type="FunFam" id="2.40.50.140:FF:000051">
    <property type="entry name" value="RNA-binding transcriptional accessory protein"/>
    <property type="match status" value="1"/>
</dbReference>
<dbReference type="Pfam" id="PF09371">
    <property type="entry name" value="Tex_N"/>
    <property type="match status" value="1"/>
</dbReference>
<dbReference type="Pfam" id="PF12836">
    <property type="entry name" value="HHH_3"/>
    <property type="match status" value="1"/>
</dbReference>
<dbReference type="InterPro" id="IPR023319">
    <property type="entry name" value="Tex-like_HTH_dom_sf"/>
</dbReference>
<dbReference type="Pfam" id="PF16921">
    <property type="entry name" value="Tex_YqgF"/>
    <property type="match status" value="1"/>
</dbReference>
<dbReference type="InterPro" id="IPR012337">
    <property type="entry name" value="RNaseH-like_sf"/>
</dbReference>
<dbReference type="InterPro" id="IPR055179">
    <property type="entry name" value="Tex-like_central_region"/>
</dbReference>
<dbReference type="InterPro" id="IPR003029">
    <property type="entry name" value="S1_domain"/>
</dbReference>
<name>A0A7W5UUS9_9BACT</name>
<dbReference type="PANTHER" id="PTHR10724:SF10">
    <property type="entry name" value="S1 RNA-BINDING DOMAIN-CONTAINING PROTEIN 1"/>
    <property type="match status" value="1"/>
</dbReference>
<dbReference type="GO" id="GO:0005737">
    <property type="term" value="C:cytoplasm"/>
    <property type="evidence" value="ECO:0007669"/>
    <property type="project" value="UniProtKB-ARBA"/>
</dbReference>
<dbReference type="RefSeq" id="WP_183694269.1">
    <property type="nucleotide sequence ID" value="NZ_JACICA010000001.1"/>
</dbReference>
<dbReference type="InterPro" id="IPR032639">
    <property type="entry name" value="Tex_YqgF"/>
</dbReference>
<dbReference type="Pfam" id="PF22706">
    <property type="entry name" value="Tex_central_region"/>
    <property type="match status" value="1"/>
</dbReference>
<dbReference type="FunFam" id="1.10.150.310:FF:000001">
    <property type="entry name" value="RNA-binding transcriptional accessory protein"/>
    <property type="match status" value="1"/>
</dbReference>
<feature type="domain" description="S1 motif" evidence="1">
    <location>
        <begin position="643"/>
        <end position="712"/>
    </location>
</feature>
<dbReference type="InterPro" id="IPR037027">
    <property type="entry name" value="YqgF/RNaseH-like_dom_sf"/>
</dbReference>
<dbReference type="SMART" id="SM00316">
    <property type="entry name" value="S1"/>
    <property type="match status" value="1"/>
</dbReference>
<dbReference type="SUPFAM" id="SSF47781">
    <property type="entry name" value="RuvA domain 2-like"/>
    <property type="match status" value="2"/>
</dbReference>
<dbReference type="InterPro" id="IPR044146">
    <property type="entry name" value="S1_Tex"/>
</dbReference>
<dbReference type="Gene3D" id="1.10.10.650">
    <property type="entry name" value="RuvA domain 2-like"/>
    <property type="match status" value="1"/>
</dbReference>
<protein>
    <recommendedName>
        <fullName evidence="1">S1 motif domain-containing protein</fullName>
    </recommendedName>
</protein>
<dbReference type="CDD" id="cd05685">
    <property type="entry name" value="S1_Tex"/>
    <property type="match status" value="1"/>
</dbReference>
<dbReference type="GO" id="GO:0006139">
    <property type="term" value="P:nucleobase-containing compound metabolic process"/>
    <property type="evidence" value="ECO:0007669"/>
    <property type="project" value="InterPro"/>
</dbReference>
<dbReference type="EMBL" id="JACICA010000001">
    <property type="protein sequence ID" value="MBB3701974.1"/>
    <property type="molecule type" value="Genomic_DNA"/>
</dbReference>
<dbReference type="GO" id="GO:0006412">
    <property type="term" value="P:translation"/>
    <property type="evidence" value="ECO:0007669"/>
    <property type="project" value="TreeGrafter"/>
</dbReference>
<evidence type="ECO:0000259" key="1">
    <source>
        <dbReference type="PROSITE" id="PS50126"/>
    </source>
</evidence>
<reference evidence="2 3" key="1">
    <citation type="submission" date="2020-08" db="EMBL/GenBank/DDBJ databases">
        <title>Genomic Encyclopedia of Type Strains, Phase IV (KMG-IV): sequencing the most valuable type-strain genomes for metagenomic binning, comparative biology and taxonomic classification.</title>
        <authorList>
            <person name="Goeker M."/>
        </authorList>
    </citation>
    <scope>NUCLEOTIDE SEQUENCE [LARGE SCALE GENOMIC DNA]</scope>
    <source>
        <strain evidence="2 3">DSM 22548</strain>
    </source>
</reference>
<proteinExistence type="predicted"/>
<dbReference type="Gene3D" id="1.10.3500.10">
    <property type="entry name" value="Tex N-terminal region-like"/>
    <property type="match status" value="1"/>
</dbReference>
<dbReference type="InterPro" id="IPR006641">
    <property type="entry name" value="YqgF/RNaseH-like_dom"/>
</dbReference>
<dbReference type="PROSITE" id="PS50126">
    <property type="entry name" value="S1"/>
    <property type="match status" value="1"/>
</dbReference>
<dbReference type="Gene3D" id="3.30.420.140">
    <property type="entry name" value="YqgF/RNase H-like domain"/>
    <property type="match status" value="1"/>
</dbReference>
<dbReference type="SUPFAM" id="SSF53098">
    <property type="entry name" value="Ribonuclease H-like"/>
    <property type="match status" value="1"/>
</dbReference>
<dbReference type="GO" id="GO:0003729">
    <property type="term" value="F:mRNA binding"/>
    <property type="evidence" value="ECO:0007669"/>
    <property type="project" value="UniProtKB-ARBA"/>
</dbReference>
<dbReference type="InterPro" id="IPR018974">
    <property type="entry name" value="Tex-like_N"/>
</dbReference>
<dbReference type="SUPFAM" id="SSF158832">
    <property type="entry name" value="Tex N-terminal region-like"/>
    <property type="match status" value="1"/>
</dbReference>
<dbReference type="InterPro" id="IPR023323">
    <property type="entry name" value="Tex-like_dom_sf"/>
</dbReference>
<dbReference type="Pfam" id="PF00575">
    <property type="entry name" value="S1"/>
    <property type="match status" value="1"/>
</dbReference>
<comment type="caution">
    <text evidence="2">The sequence shown here is derived from an EMBL/GenBank/DDBJ whole genome shotgun (WGS) entry which is preliminary data.</text>
</comment>
<dbReference type="InterPro" id="IPR041692">
    <property type="entry name" value="HHH_9"/>
</dbReference>
<gene>
    <name evidence="2" type="ORF">FHS60_000416</name>
</gene>
<dbReference type="InterPro" id="IPR050437">
    <property type="entry name" value="Ribos_protein_bS1-like"/>
</dbReference>
<dbReference type="FunFam" id="3.30.420.140:FF:000001">
    <property type="entry name" value="RNA-binding transcriptional accessory protein"/>
    <property type="match status" value="1"/>
</dbReference>
<dbReference type="Gene3D" id="1.10.150.310">
    <property type="entry name" value="Tex RuvX-like domain-like"/>
    <property type="match status" value="1"/>
</dbReference>
<dbReference type="PANTHER" id="PTHR10724">
    <property type="entry name" value="30S RIBOSOMAL PROTEIN S1"/>
    <property type="match status" value="1"/>
</dbReference>
<dbReference type="Gene3D" id="2.40.50.140">
    <property type="entry name" value="Nucleic acid-binding proteins"/>
    <property type="match status" value="1"/>
</dbReference>
<dbReference type="SUPFAM" id="SSF50249">
    <property type="entry name" value="Nucleic acid-binding proteins"/>
    <property type="match status" value="1"/>
</dbReference>
<dbReference type="Proteomes" id="UP000541425">
    <property type="component" value="Unassembled WGS sequence"/>
</dbReference>
<organism evidence="2 3">
    <name type="scientific">Alloprevotella rava</name>
    <dbReference type="NCBI Taxonomy" id="671218"/>
    <lineage>
        <taxon>Bacteria</taxon>
        <taxon>Pseudomonadati</taxon>
        <taxon>Bacteroidota</taxon>
        <taxon>Bacteroidia</taxon>
        <taxon>Bacteroidales</taxon>
        <taxon>Prevotellaceae</taxon>
        <taxon>Alloprevotella</taxon>
    </lineage>
</organism>
<dbReference type="FunFam" id="1.10.10.650:FF:000001">
    <property type="entry name" value="S1 RNA-binding domain 1"/>
    <property type="match status" value="1"/>
</dbReference>
<dbReference type="GO" id="GO:0003735">
    <property type="term" value="F:structural constituent of ribosome"/>
    <property type="evidence" value="ECO:0007669"/>
    <property type="project" value="TreeGrafter"/>
</dbReference>
<dbReference type="InterPro" id="IPR010994">
    <property type="entry name" value="RuvA_2-like"/>
</dbReference>
<dbReference type="Pfam" id="PF17674">
    <property type="entry name" value="HHH_9"/>
    <property type="match status" value="1"/>
</dbReference>
<dbReference type="SMART" id="SM00732">
    <property type="entry name" value="YqgFc"/>
    <property type="match status" value="1"/>
</dbReference>
<accession>A0A7W5UUS9</accession>
<evidence type="ECO:0000313" key="2">
    <source>
        <dbReference type="EMBL" id="MBB3701974.1"/>
    </source>
</evidence>
<sequence>MEIANIIAQRLNVNEQQVLRTIKLLNEGATIPFISRYRKEVTGGLDEVEVAAVKNENDRLSEMQHRKKTILLTIDEQGKLTDELRNRIENCWDSTVLEDIYLPYKPKRHTRAEKARQRGLEPLADLLMKHPDARLDTLVAPYLTDEVLDEEAALQGARDIIAERVSENEEVRNTVRTSYSRQAWIRSTVVKGKEEEAQKYRDYFDNAEPLSRCSSHRLLAMRRGEAEGCLRVSIAPHDEEQAIGFVLRKCDDLFEHGRPQFVRESSQLHLAAVDAYKRLLRPSIETEFAGQSKAKADADAIRVFASNLKQLLLAPPLGQQRVMGIDPGFRTGCKVVCLDAQGNLLHNETIYPHPPKQMIGSAMRKVRNMVEVYKPDAIAIGNGTAGRETETFINSLNLGDAISVFLVSEDGASVYSASKLAREEFPDYDVTVRGAVSIGRRLADPLAELVKIDPKAIGVGQYQHDVDQSELKKTLDLTVESCVNSVGVNLNTASKSLLTYISGLGPALAQNIVDYRAENGPFSSRKDLLNVPRLGAKAYEQCAGFLRIPDAVNPLDNTAVHPERYALVEQMAKDEHCDVPELIRSAEKRKAIDLNKYCTNAVGLPTLNDIISELGKPGRDPRGHATVFRFDENVKSLDDLRVGMELPGVITNITDFGCFVNLGIHKDGLIHKSNLANHRVSNPAEVVHIQQRVVVRVLEIDECRGRIGLKLVTSEK</sequence>
<dbReference type="AlphaFoldDB" id="A0A7W5UUS9"/>
<dbReference type="InterPro" id="IPR012340">
    <property type="entry name" value="NA-bd_OB-fold"/>
</dbReference>
<evidence type="ECO:0000313" key="3">
    <source>
        <dbReference type="Proteomes" id="UP000541425"/>
    </source>
</evidence>